<proteinExistence type="predicted"/>
<dbReference type="Pfam" id="PF13374">
    <property type="entry name" value="TPR_10"/>
    <property type="match status" value="1"/>
</dbReference>
<reference evidence="3" key="2">
    <citation type="submission" date="2024-04" db="EMBL/GenBank/DDBJ databases">
        <authorList>
            <person name="Chen Y."/>
            <person name="Shah S."/>
            <person name="Dougan E. K."/>
            <person name="Thang M."/>
            <person name="Chan C."/>
        </authorList>
    </citation>
    <scope>NUCLEOTIDE SEQUENCE [LARGE SCALE GENOMIC DNA]</scope>
</reference>
<sequence length="1757" mass="194879">MPGIFAKHRLGDILLRRGHAAEAEPLLRDLLASCEEQLGEKHPRSLSAMHLLALATKTTSTSEAKKMLRKGARDARKLGLTQQALGFMRDLGLLLQGQGEFLEAEELFKRVLRGHEELLGSSHPETMKTLGILAELLQEQGEAMEAEKIYCHALNKSEELLGAWHPWTSNCGHHLGCLLQRRGKLFKAGERFRQALAGQEEQLGCVHPETLATASHLAKVLQDQGRLSEAEDFFRRAMQGREELGAVQAVDATHDLATFFRSVGKLAKANSIVDKLASQLQDAVWTAFTGQVGDPGTSIAFLAALPAFIVSQACSAAQFPDGTMFNPINAMQVGLVWRVCRKAMFIKNGGAEEDFIDIEPRNDPGSSSQGHPAVTEGTTKATGVKEHVLKMASLVDQSDESELIPAAPDKVQEWIQRYITTMGSPPEEEEEATDAQLAALYKRTVVLKQAPYCDFSVWTPFGRRALRSQKFRTFVPLGDGSFLAKELPGPQNLQQWMASWRVFKVAAISLGIISLASLQQYEKTVERLTLHWPQAWGLIALADDKARAERLEKIRRGLVADHGSGRDLPPGWNPDSPWSVCFSLLAKDDTFWSEQVRHPASAWLAAGGRGALLAPAETIASTHLAGGGEALNAPKEDTDKRRQANRDKRAARKRRWAEDREELSKLKAQKESHGRAGGKGTGKGKAKDKAGAEICFSWAQGKGACADETGETLNILNEGCQRPKRRGAMEPGEEADWDPDDTSVIEGEWNPEALRLLKSDPDFAQYKKDRVFKFIHLFSGPRDVLKEALEQEAKKEGVQIKVASYDKLGTGGHDLAADEPFLTIVGEADTTDGYHSGYPCGSFSMVRSKEGGPPPVRSREWPYGLPSNDAAQQREADTGTVLAVRSTIIAAKVLDSQRRRKVGEVATLENPPGSESGPDLPSWELAELQEFLKKYEAQVANFNSCIHMEGKQRWWKPARWAGRLQGLESLSGKCQCPSWVSHITLLGKSRTSAAAEYPMPLAKKYAAMVIKVFKQNLQLEFWRYKCQTKAMELSQLQKNWVRSREAKTPSPVEDNMQVVGSKRAWQAGDVAKDLGPSQLQVSKKAKKEKENDFFLGGMRNPDLAVKKMHMVRTVGADISRAWKHFLAQHPKAIEIAENYGGGNCAPDTEVGEAWTRTLEKLLKAKDFDDIVMKAPPMDLMRDTRNYASFYDLIEAAEEELGRYVQKGFAVIKDKKWITESFGSGTISKMALIQKTKDDGRVKNRVVVDLLRSGGNARANVPERLVLPRVIDVLEGARRLNSNSEEYIKAAKREGWMPDNEAEMYEWELVGADLQDAFCHFPVSKMEVSNCICPGVRPDEFVMYTALLFGFKAAPLLMARLSAMISRFLQSLFLRGEGVVQTYMDDPLFILAGPTARRNRTLALILYSLYAMGVNIAYAKGERGLRVNWIGVSFELDLPREHMKLTISQRMVKELLTKMKDWEGAGMIGLKELRATTGKLSWVAGILPRMRWAVSIMYAVVAAAERDAKSGAEEERAAKRSGDNRPKPDLVAVSRFELPRAWLMKLLSQADHLLLRSEPLYPVMPDLAIVTDASPQGIGAVLCRVDISKNQIFPWAALEIALRQEDAEWLGVPWKEAASQGALEAWAVLLAVRFWKTRLVQMPLLLKSDSTVALAMTAKLSSPSPVINWIGAELAIKLEVLGIPKMVGHHIPGQLNVEADWLSRPHDRPAEVPARLQGVKIHHFDGDARRRSELPPPGVFPKLWGVTTDSTLRAFEDL</sequence>
<feature type="compositionally biased region" description="Basic and acidic residues" evidence="1">
    <location>
        <begin position="634"/>
        <end position="648"/>
    </location>
</feature>
<dbReference type="PANTHER" id="PTHR46082:SF6">
    <property type="entry name" value="AAA+ ATPASE DOMAIN-CONTAINING PROTEIN-RELATED"/>
    <property type="match status" value="1"/>
</dbReference>
<keyword evidence="4" id="KW-1185">Reference proteome</keyword>
<feature type="compositionally biased region" description="Basic and acidic residues" evidence="1">
    <location>
        <begin position="656"/>
        <end position="674"/>
    </location>
</feature>
<feature type="compositionally biased region" description="Acidic residues" evidence="1">
    <location>
        <begin position="731"/>
        <end position="742"/>
    </location>
</feature>
<dbReference type="SUPFAM" id="SSF48452">
    <property type="entry name" value="TPR-like"/>
    <property type="match status" value="2"/>
</dbReference>
<feature type="region of interest" description="Disordered" evidence="1">
    <location>
        <begin position="723"/>
        <end position="742"/>
    </location>
</feature>
<dbReference type="OrthoDB" id="4115389at2759"/>
<gene>
    <name evidence="2" type="ORF">C1SCF055_LOCUS13281</name>
</gene>
<dbReference type="EMBL" id="CAMXCT020001026">
    <property type="protein sequence ID" value="CAL1139263.1"/>
    <property type="molecule type" value="Genomic_DNA"/>
</dbReference>
<dbReference type="Pfam" id="PF13424">
    <property type="entry name" value="TPR_12"/>
    <property type="match status" value="2"/>
</dbReference>
<evidence type="ECO:0000256" key="1">
    <source>
        <dbReference type="SAM" id="MobiDB-lite"/>
    </source>
</evidence>
<evidence type="ECO:0000313" key="3">
    <source>
        <dbReference type="EMBL" id="CAL1139263.1"/>
    </source>
</evidence>
<comment type="caution">
    <text evidence="2">The sequence shown here is derived from an EMBL/GenBank/DDBJ whole genome shotgun (WGS) entry which is preliminary data.</text>
</comment>
<evidence type="ECO:0000313" key="4">
    <source>
        <dbReference type="Proteomes" id="UP001152797"/>
    </source>
</evidence>
<dbReference type="Proteomes" id="UP001152797">
    <property type="component" value="Unassembled WGS sequence"/>
</dbReference>
<dbReference type="Gene3D" id="1.25.40.10">
    <property type="entry name" value="Tetratricopeptide repeat domain"/>
    <property type="match status" value="2"/>
</dbReference>
<protein>
    <submittedName>
        <fullName evidence="2">Uncharacterized protein</fullName>
    </submittedName>
</protein>
<dbReference type="InterPro" id="IPR011990">
    <property type="entry name" value="TPR-like_helical_dom_sf"/>
</dbReference>
<dbReference type="InterPro" id="IPR053137">
    <property type="entry name" value="NLR-like"/>
</dbReference>
<dbReference type="SUPFAM" id="SSF56672">
    <property type="entry name" value="DNA/RNA polymerases"/>
    <property type="match status" value="1"/>
</dbReference>
<dbReference type="EMBL" id="CAMXCT030001026">
    <property type="protein sequence ID" value="CAL4773200.1"/>
    <property type="molecule type" value="Genomic_DNA"/>
</dbReference>
<feature type="region of interest" description="Disordered" evidence="1">
    <location>
        <begin position="625"/>
        <end position="686"/>
    </location>
</feature>
<accession>A0A9P1C719</accession>
<organism evidence="2">
    <name type="scientific">Cladocopium goreaui</name>
    <dbReference type="NCBI Taxonomy" id="2562237"/>
    <lineage>
        <taxon>Eukaryota</taxon>
        <taxon>Sar</taxon>
        <taxon>Alveolata</taxon>
        <taxon>Dinophyceae</taxon>
        <taxon>Suessiales</taxon>
        <taxon>Symbiodiniaceae</taxon>
        <taxon>Cladocopium</taxon>
    </lineage>
</organism>
<dbReference type="CDD" id="cd06222">
    <property type="entry name" value="RNase_H_like"/>
    <property type="match status" value="1"/>
</dbReference>
<reference evidence="2" key="1">
    <citation type="submission" date="2022-10" db="EMBL/GenBank/DDBJ databases">
        <authorList>
            <person name="Chen Y."/>
            <person name="Dougan E. K."/>
            <person name="Chan C."/>
            <person name="Rhodes N."/>
            <person name="Thang M."/>
        </authorList>
    </citation>
    <scope>NUCLEOTIDE SEQUENCE</scope>
</reference>
<dbReference type="EMBL" id="CAMXCT010001026">
    <property type="protein sequence ID" value="CAI3985888.1"/>
    <property type="molecule type" value="Genomic_DNA"/>
</dbReference>
<dbReference type="InterPro" id="IPR044730">
    <property type="entry name" value="RNase_H-like_dom_plant"/>
</dbReference>
<name>A0A9P1C719_9DINO</name>
<evidence type="ECO:0000313" key="2">
    <source>
        <dbReference type="EMBL" id="CAI3985888.1"/>
    </source>
</evidence>
<dbReference type="InterPro" id="IPR043502">
    <property type="entry name" value="DNA/RNA_pol_sf"/>
</dbReference>
<dbReference type="PANTHER" id="PTHR46082">
    <property type="entry name" value="ATP/GTP-BINDING PROTEIN-RELATED"/>
    <property type="match status" value="1"/>
</dbReference>